<sequence>MTTILTMNVMSYAEKHGAWSERQKLIERAINDAQPDIVALQAVSLDPGRHPSDQATQLAANLEGYQAVFVPATTYPDGRQDGLAFLSRGRLPDVQPFPLSLRPGLQDTGRRILLHGRFETPQGPLDVFNAHFSWVAEQQEDNVQEALSVLEGNAGNAAVLVGDFNMQPGNPYLGRLREAEWVDAWTLLHPGEEGFTFVEASEPSIRIDYIWTRGVRAREISVVLAGNDGPLRASDHAGLLATVERV</sequence>
<comment type="caution">
    <text evidence="2">The sequence shown here is derived from an EMBL/GenBank/DDBJ whole genome shotgun (WGS) entry which is preliminary data.</text>
</comment>
<feature type="domain" description="Endonuclease/exonuclease/phosphatase" evidence="1">
    <location>
        <begin position="6"/>
        <end position="236"/>
    </location>
</feature>
<dbReference type="PANTHER" id="PTHR14859:SF16">
    <property type="entry name" value="ENDONUCLEASE_EXONUCLEASE_PHOSPHATASE DOMAIN-CONTAINING PROTEIN"/>
    <property type="match status" value="1"/>
</dbReference>
<protein>
    <recommendedName>
        <fullName evidence="1">Endonuclease/exonuclease/phosphatase domain-containing protein</fullName>
    </recommendedName>
</protein>
<name>A0A2I9D0F3_9DEIO</name>
<organism evidence="2 3">
    <name type="scientific">Deinococcus aerius</name>
    <dbReference type="NCBI Taxonomy" id="200253"/>
    <lineage>
        <taxon>Bacteria</taxon>
        <taxon>Thermotogati</taxon>
        <taxon>Deinococcota</taxon>
        <taxon>Deinococci</taxon>
        <taxon>Deinococcales</taxon>
        <taxon>Deinococcaceae</taxon>
        <taxon>Deinococcus</taxon>
    </lineage>
</organism>
<evidence type="ECO:0000259" key="1">
    <source>
        <dbReference type="Pfam" id="PF03372"/>
    </source>
</evidence>
<accession>A0A2I9D0F3</accession>
<dbReference type="InterPro" id="IPR036691">
    <property type="entry name" value="Endo/exonu/phosph_ase_sf"/>
</dbReference>
<evidence type="ECO:0000313" key="3">
    <source>
        <dbReference type="Proteomes" id="UP000236569"/>
    </source>
</evidence>
<proteinExistence type="predicted"/>
<dbReference type="GO" id="GO:0016020">
    <property type="term" value="C:membrane"/>
    <property type="evidence" value="ECO:0007669"/>
    <property type="project" value="GOC"/>
</dbReference>
<dbReference type="PANTHER" id="PTHR14859">
    <property type="entry name" value="CALCOFLUOR WHITE HYPERSENSITIVE PROTEIN PRECURSOR"/>
    <property type="match status" value="1"/>
</dbReference>
<dbReference type="GO" id="GO:0006506">
    <property type="term" value="P:GPI anchor biosynthetic process"/>
    <property type="evidence" value="ECO:0007669"/>
    <property type="project" value="TreeGrafter"/>
</dbReference>
<dbReference type="Proteomes" id="UP000236569">
    <property type="component" value="Unassembled WGS sequence"/>
</dbReference>
<dbReference type="InterPro" id="IPR051916">
    <property type="entry name" value="GPI-anchor_lipid_remodeler"/>
</dbReference>
<dbReference type="AlphaFoldDB" id="A0A2I9D0F3"/>
<dbReference type="InterPro" id="IPR005135">
    <property type="entry name" value="Endo/exonuclease/phosphatase"/>
</dbReference>
<dbReference type="Pfam" id="PF03372">
    <property type="entry name" value="Exo_endo_phos"/>
    <property type="match status" value="1"/>
</dbReference>
<gene>
    <name evidence="2" type="ORF">DAERI_210009</name>
</gene>
<dbReference type="RefSeq" id="WP_103131296.1">
    <property type="nucleotide sequence ID" value="NZ_BFAG01000021.1"/>
</dbReference>
<dbReference type="Gene3D" id="3.60.10.10">
    <property type="entry name" value="Endonuclease/exonuclease/phosphatase"/>
    <property type="match status" value="1"/>
</dbReference>
<dbReference type="OrthoDB" id="155529at2"/>
<evidence type="ECO:0000313" key="2">
    <source>
        <dbReference type="EMBL" id="GBF08013.1"/>
    </source>
</evidence>
<dbReference type="EMBL" id="BFAG01000021">
    <property type="protein sequence ID" value="GBF08013.1"/>
    <property type="molecule type" value="Genomic_DNA"/>
</dbReference>
<dbReference type="GO" id="GO:0003824">
    <property type="term" value="F:catalytic activity"/>
    <property type="evidence" value="ECO:0007669"/>
    <property type="project" value="InterPro"/>
</dbReference>
<keyword evidence="3" id="KW-1185">Reference proteome</keyword>
<dbReference type="SUPFAM" id="SSF56219">
    <property type="entry name" value="DNase I-like"/>
    <property type="match status" value="1"/>
</dbReference>
<reference evidence="3" key="1">
    <citation type="submission" date="2018-01" db="EMBL/GenBank/DDBJ databases">
        <title>Draft Genome Sequence of the Radioresistant Bacterium Deinococcus aerius TR0125, Isolated from the Higher Atmosphere above Japan.</title>
        <authorList>
            <person name="Satoh K."/>
            <person name="Arai H."/>
            <person name="Sanzen T."/>
            <person name="Kawaguchi Y."/>
            <person name="Hayashi H."/>
            <person name="Yokobori S."/>
            <person name="Yamagishi A."/>
            <person name="Oono Y."/>
            <person name="Narumi I."/>
        </authorList>
    </citation>
    <scope>NUCLEOTIDE SEQUENCE [LARGE SCALE GENOMIC DNA]</scope>
    <source>
        <strain evidence="3">TR0125</strain>
    </source>
</reference>